<proteinExistence type="predicted"/>
<keyword evidence="8" id="KW-0289">Folate biosynthesis</keyword>
<dbReference type="InterPro" id="IPR000550">
    <property type="entry name" value="Hppk"/>
</dbReference>
<dbReference type="Pfam" id="PF01288">
    <property type="entry name" value="HPPK"/>
    <property type="match status" value="1"/>
</dbReference>
<gene>
    <name evidence="10" type="ORF">ATK74_2286</name>
</gene>
<dbReference type="InterPro" id="IPR035907">
    <property type="entry name" value="Hppk_sf"/>
</dbReference>
<evidence type="ECO:0000256" key="7">
    <source>
        <dbReference type="ARBA" id="ARBA00022840"/>
    </source>
</evidence>
<dbReference type="Proteomes" id="UP000226079">
    <property type="component" value="Unassembled WGS sequence"/>
</dbReference>
<dbReference type="EMBL" id="PDJC01000001">
    <property type="protein sequence ID" value="PFG17713.1"/>
    <property type="molecule type" value="Genomic_DNA"/>
</dbReference>
<evidence type="ECO:0000313" key="10">
    <source>
        <dbReference type="EMBL" id="PFG17713.1"/>
    </source>
</evidence>
<dbReference type="GO" id="GO:0046654">
    <property type="term" value="P:tetrahydrofolate biosynthetic process"/>
    <property type="evidence" value="ECO:0007669"/>
    <property type="project" value="UniProtKB-UniPathway"/>
</dbReference>
<evidence type="ECO:0000256" key="5">
    <source>
        <dbReference type="ARBA" id="ARBA00022741"/>
    </source>
</evidence>
<dbReference type="PANTHER" id="PTHR43071">
    <property type="entry name" value="2-AMINO-4-HYDROXY-6-HYDROXYMETHYLDIHYDROPTERIDINE PYROPHOSPHOKINASE"/>
    <property type="match status" value="1"/>
</dbReference>
<evidence type="ECO:0000256" key="3">
    <source>
        <dbReference type="ARBA" id="ARBA00013253"/>
    </source>
</evidence>
<comment type="catalytic activity">
    <reaction evidence="1">
        <text>6-hydroxymethyl-7,8-dihydropterin + ATP = (7,8-dihydropterin-6-yl)methyl diphosphate + AMP + H(+)</text>
        <dbReference type="Rhea" id="RHEA:11412"/>
        <dbReference type="ChEBI" id="CHEBI:15378"/>
        <dbReference type="ChEBI" id="CHEBI:30616"/>
        <dbReference type="ChEBI" id="CHEBI:44841"/>
        <dbReference type="ChEBI" id="CHEBI:72950"/>
        <dbReference type="ChEBI" id="CHEBI:456215"/>
        <dbReference type="EC" id="2.7.6.3"/>
    </reaction>
</comment>
<evidence type="ECO:0000256" key="1">
    <source>
        <dbReference type="ARBA" id="ARBA00000198"/>
    </source>
</evidence>
<evidence type="ECO:0000256" key="2">
    <source>
        <dbReference type="ARBA" id="ARBA00005051"/>
    </source>
</evidence>
<evidence type="ECO:0000256" key="8">
    <source>
        <dbReference type="ARBA" id="ARBA00022909"/>
    </source>
</evidence>
<comment type="caution">
    <text evidence="10">The sequence shown here is derived from an EMBL/GenBank/DDBJ whole genome shotgun (WGS) entry which is preliminary data.</text>
</comment>
<evidence type="ECO:0000256" key="6">
    <source>
        <dbReference type="ARBA" id="ARBA00022777"/>
    </source>
</evidence>
<dbReference type="GO" id="GO:0046656">
    <property type="term" value="P:folic acid biosynthetic process"/>
    <property type="evidence" value="ECO:0007669"/>
    <property type="project" value="UniProtKB-KW"/>
</dbReference>
<protein>
    <recommendedName>
        <fullName evidence="3">2-amino-4-hydroxy-6-hydroxymethyldihydropteridine diphosphokinase</fullName>
        <ecNumber evidence="3">2.7.6.3</ecNumber>
    </recommendedName>
</protein>
<comment type="pathway">
    <text evidence="2">Cofactor biosynthesis; tetrahydrofolate biosynthesis; 2-amino-4-hydroxy-6-hydroxymethyl-7,8-dihydropteridine diphosphate from 7,8-dihydroneopterin triphosphate: step 4/4.</text>
</comment>
<feature type="domain" description="7,8-dihydro-6-hydroxymethylpterin-pyrophosphokinase" evidence="9">
    <location>
        <begin position="21"/>
        <end position="147"/>
    </location>
</feature>
<dbReference type="SUPFAM" id="SSF55083">
    <property type="entry name" value="6-hydroxymethyl-7,8-dihydropterin pyrophosphokinase, HPPK"/>
    <property type="match status" value="1"/>
</dbReference>
<name>A0A2A9CTD1_9ACTN</name>
<evidence type="ECO:0000259" key="9">
    <source>
        <dbReference type="Pfam" id="PF01288"/>
    </source>
</evidence>
<dbReference type="EC" id="2.7.6.3" evidence="3"/>
<evidence type="ECO:0000256" key="4">
    <source>
        <dbReference type="ARBA" id="ARBA00022679"/>
    </source>
</evidence>
<dbReference type="AlphaFoldDB" id="A0A2A9CTD1"/>
<dbReference type="UniPathway" id="UPA00077">
    <property type="reaction ID" value="UER00155"/>
</dbReference>
<dbReference type="NCBIfam" id="TIGR01498">
    <property type="entry name" value="folK"/>
    <property type="match status" value="1"/>
</dbReference>
<dbReference type="RefSeq" id="WP_098461118.1">
    <property type="nucleotide sequence ID" value="NZ_PDJC01000001.1"/>
</dbReference>
<accession>A0A2A9CTD1</accession>
<reference evidence="10 11" key="1">
    <citation type="submission" date="2017-10" db="EMBL/GenBank/DDBJ databases">
        <title>Sequencing the genomes of 1000 actinobacteria strains.</title>
        <authorList>
            <person name="Klenk H.-P."/>
        </authorList>
    </citation>
    <scope>NUCLEOTIDE SEQUENCE [LARGE SCALE GENOMIC DNA]</scope>
    <source>
        <strain evidence="10 11">DSM 15597</strain>
    </source>
</reference>
<keyword evidence="5" id="KW-0547">Nucleotide-binding</keyword>
<dbReference type="GO" id="GO:0003848">
    <property type="term" value="F:2-amino-4-hydroxy-6-hydroxymethyldihydropteridine diphosphokinase activity"/>
    <property type="evidence" value="ECO:0007669"/>
    <property type="project" value="UniProtKB-EC"/>
</dbReference>
<dbReference type="GO" id="GO:0005524">
    <property type="term" value="F:ATP binding"/>
    <property type="evidence" value="ECO:0007669"/>
    <property type="project" value="UniProtKB-KW"/>
</dbReference>
<dbReference type="OrthoDB" id="9808041at2"/>
<keyword evidence="11" id="KW-1185">Reference proteome</keyword>
<organism evidence="10 11">
    <name type="scientific">Propionicimonas paludicola</name>
    <dbReference type="NCBI Taxonomy" id="185243"/>
    <lineage>
        <taxon>Bacteria</taxon>
        <taxon>Bacillati</taxon>
        <taxon>Actinomycetota</taxon>
        <taxon>Actinomycetes</taxon>
        <taxon>Propionibacteriales</taxon>
        <taxon>Nocardioidaceae</taxon>
        <taxon>Propionicimonas</taxon>
    </lineage>
</organism>
<keyword evidence="4" id="KW-0808">Transferase</keyword>
<sequence length="179" mass="19386">MTIDFDVDTLSGMVPLRQAVFSLGSNLGDRMEYLQGAVDALRATPGLTISSISGVYETKPVGLLDQPDFLNVVVVADSTLASMVMLERALAIEEVFNRVREVPGGPRTVDVDVICVGERRINTEALTLPHPRAHLRAFVLVPWLEADPAASLVGHGPVAELVRNTDTSGVVRRTDLRIE</sequence>
<dbReference type="GO" id="GO:0016301">
    <property type="term" value="F:kinase activity"/>
    <property type="evidence" value="ECO:0007669"/>
    <property type="project" value="UniProtKB-KW"/>
</dbReference>
<dbReference type="Gene3D" id="3.30.70.560">
    <property type="entry name" value="7,8-Dihydro-6-hydroxymethylpterin-pyrophosphokinase HPPK"/>
    <property type="match status" value="1"/>
</dbReference>
<evidence type="ECO:0000313" key="11">
    <source>
        <dbReference type="Proteomes" id="UP000226079"/>
    </source>
</evidence>
<keyword evidence="6 10" id="KW-0418">Kinase</keyword>
<dbReference type="CDD" id="cd00483">
    <property type="entry name" value="HPPK"/>
    <property type="match status" value="1"/>
</dbReference>
<dbReference type="PANTHER" id="PTHR43071:SF1">
    <property type="entry name" value="2-AMINO-4-HYDROXY-6-HYDROXYMETHYLDIHYDROPTERIDINE PYROPHOSPHOKINASE"/>
    <property type="match status" value="1"/>
</dbReference>
<keyword evidence="7" id="KW-0067">ATP-binding</keyword>